<gene>
    <name evidence="2" type="ORF">EM6_0713</name>
</gene>
<dbReference type="InterPro" id="IPR029062">
    <property type="entry name" value="Class_I_gatase-like"/>
</dbReference>
<evidence type="ECO:0000313" key="3">
    <source>
        <dbReference type="Proteomes" id="UP000278756"/>
    </source>
</evidence>
<evidence type="ECO:0000256" key="1">
    <source>
        <dbReference type="SAM" id="Phobius"/>
    </source>
</evidence>
<reference evidence="3" key="2">
    <citation type="journal article" date="2017" name="Plant Physiol. Biochem.">
        <title>Differential oxidative and antioxidative response of duckweed Lemna minor toward plant growth promoting/inhibiting bacteria.</title>
        <authorList>
            <person name="Ishizawa H."/>
            <person name="Kuroda M."/>
            <person name="Morikawa M."/>
            <person name="Ike M."/>
        </authorList>
    </citation>
    <scope>NUCLEOTIDE SEQUENCE [LARGE SCALE GENOMIC DNA]</scope>
    <source>
        <strain evidence="3">M6</strain>
    </source>
</reference>
<feature type="transmembrane region" description="Helical" evidence="1">
    <location>
        <begin position="6"/>
        <end position="24"/>
    </location>
</feature>
<accession>A0A3G9G2R1</accession>
<dbReference type="EMBL" id="AP018827">
    <property type="protein sequence ID" value="BBF80135.1"/>
    <property type="molecule type" value="Genomic_DNA"/>
</dbReference>
<keyword evidence="1" id="KW-1133">Transmembrane helix</keyword>
<dbReference type="OrthoDB" id="7199749at2"/>
<proteinExistence type="predicted"/>
<feature type="transmembrane region" description="Helical" evidence="1">
    <location>
        <begin position="36"/>
        <end position="57"/>
    </location>
</feature>
<sequence>MTPSVIVALMLLAAVVLSTARLGLWWRKAEAAERSLPRLVILLALTPLSALLLYLTLFPPRLAAAPGTLIVATRGAQAVDAQAGDRVVALPEAHVPGAERVPDLATALRLHPEATRLTVVGEGLTPRDRPAVEGRALRFVPSALPRGVVRLDTPERVAPGGAFQIGVTVNGVKGGLVELLDPAGAVVDTQTPDASGLAVLTGTAKAAGPVSFSVRVRDATKAVVETAEAPVWVDEALTARVRVIGGAPGPEIKYLRRWAADAGIDMQAQFALGGGVAAGDAPQPLNAATLSQTDLLVIDERGWDGLGDGGRAAVISAVRGGMGLLLRPTALPSEATRAQWAALGLRLSGTGDPETVTLPVPSGSKDKAPTVTRLNLRLDSADAVPLAVDNKGQSLGLWRAEGRGRVGLWSVTDSFALTLSGEAGRHQALWSGLFSTLVRRSTAALPTVSHARVHQRVSLCGLSGAAEVLDPQGGVSHPVVDTATGEARCAAVWSTQAGWHVLRVTTSDTVQAVPFHVLSDKALPGVQALEAREATQALVADDARPAETNGEGRRGTAWPWFLGWLLVSGVLWAVERSRRPLP</sequence>
<evidence type="ECO:0000313" key="2">
    <source>
        <dbReference type="EMBL" id="BBF80135.1"/>
    </source>
</evidence>
<name>A0A3G9G2R1_9CAUL</name>
<keyword evidence="1" id="KW-0812">Transmembrane</keyword>
<reference evidence="3" key="1">
    <citation type="journal article" date="2017" name="Biotechnol. Biofuels">
        <title>Evaluation of environmental bacterial communities as a factor affecting the growth of duckweed Lemna minor.</title>
        <authorList>
            <person name="Ishizawa H."/>
            <person name="Kuroda M."/>
            <person name="Morikawa M."/>
            <person name="Ike M."/>
        </authorList>
    </citation>
    <scope>NUCLEOTIDE SEQUENCE [LARGE SCALE GENOMIC DNA]</scope>
    <source>
        <strain evidence="3">M6</strain>
    </source>
</reference>
<dbReference type="RefSeq" id="WP_126420367.1">
    <property type="nucleotide sequence ID" value="NZ_AP018827.1"/>
</dbReference>
<keyword evidence="1" id="KW-0472">Membrane</keyword>
<dbReference type="SUPFAM" id="SSF52317">
    <property type="entry name" value="Class I glutamine amidotransferase-like"/>
    <property type="match status" value="1"/>
</dbReference>
<dbReference type="AlphaFoldDB" id="A0A3G9G2R1"/>
<evidence type="ECO:0008006" key="4">
    <source>
        <dbReference type="Google" id="ProtNLM"/>
    </source>
</evidence>
<organism evidence="2 3">
    <name type="scientific">Asticcacaulis excentricus</name>
    <dbReference type="NCBI Taxonomy" id="78587"/>
    <lineage>
        <taxon>Bacteria</taxon>
        <taxon>Pseudomonadati</taxon>
        <taxon>Pseudomonadota</taxon>
        <taxon>Alphaproteobacteria</taxon>
        <taxon>Caulobacterales</taxon>
        <taxon>Caulobacteraceae</taxon>
        <taxon>Asticcacaulis</taxon>
    </lineage>
</organism>
<dbReference type="Proteomes" id="UP000278756">
    <property type="component" value="Chromosome 1"/>
</dbReference>
<protein>
    <recommendedName>
        <fullName evidence="4">Carboxypeptidase regulatory-like domain-containing protein</fullName>
    </recommendedName>
</protein>